<organism evidence="1 4">
    <name type="scientific">Pseudoduganella plicata</name>
    <dbReference type="NCBI Taxonomy" id="321984"/>
    <lineage>
        <taxon>Bacteria</taxon>
        <taxon>Pseudomonadati</taxon>
        <taxon>Pseudomonadota</taxon>
        <taxon>Betaproteobacteria</taxon>
        <taxon>Burkholderiales</taxon>
        <taxon>Oxalobacteraceae</taxon>
        <taxon>Telluria group</taxon>
        <taxon>Pseudoduganella</taxon>
    </lineage>
</organism>
<dbReference type="Pfam" id="PF09650">
    <property type="entry name" value="PHA_gran_rgn"/>
    <property type="match status" value="1"/>
</dbReference>
<dbReference type="EMBL" id="BMWW01000002">
    <property type="protein sequence ID" value="GGY82677.1"/>
    <property type="molecule type" value="Genomic_DNA"/>
</dbReference>
<evidence type="ECO:0000313" key="2">
    <source>
        <dbReference type="EMBL" id="QBQ38516.1"/>
    </source>
</evidence>
<dbReference type="OrthoDB" id="287584at2"/>
<keyword evidence="3" id="KW-1185">Reference proteome</keyword>
<evidence type="ECO:0000313" key="3">
    <source>
        <dbReference type="Proteomes" id="UP000294359"/>
    </source>
</evidence>
<dbReference type="NCBIfam" id="TIGR02610">
    <property type="entry name" value="PHA_gran_rgn"/>
    <property type="match status" value="1"/>
</dbReference>
<protein>
    <submittedName>
        <fullName evidence="2">Polyhydroxyalkanoic acid system protein</fullName>
    </submittedName>
</protein>
<reference evidence="1" key="1">
    <citation type="journal article" date="2014" name="Int. J. Syst. Evol. Microbiol.">
        <title>Complete genome sequence of Corynebacterium casei LMG S-19264T (=DSM 44701T), isolated from a smear-ripened cheese.</title>
        <authorList>
            <consortium name="US DOE Joint Genome Institute (JGI-PGF)"/>
            <person name="Walter F."/>
            <person name="Albersmeier A."/>
            <person name="Kalinowski J."/>
            <person name="Ruckert C."/>
        </authorList>
    </citation>
    <scope>NUCLEOTIDE SEQUENCE</scope>
    <source>
        <strain evidence="1">KCTC 12344</strain>
    </source>
</reference>
<evidence type="ECO:0000313" key="1">
    <source>
        <dbReference type="EMBL" id="GGY82677.1"/>
    </source>
</evidence>
<dbReference type="Proteomes" id="UP000619512">
    <property type="component" value="Unassembled WGS sequence"/>
</dbReference>
<gene>
    <name evidence="2" type="ORF">E1742_21790</name>
    <name evidence="1" type="ORF">GCM10007388_14560</name>
</gene>
<reference evidence="1" key="3">
    <citation type="submission" date="2022-12" db="EMBL/GenBank/DDBJ databases">
        <authorList>
            <person name="Sun Q."/>
            <person name="Kim S."/>
        </authorList>
    </citation>
    <scope>NUCLEOTIDE SEQUENCE</scope>
    <source>
        <strain evidence="1">KCTC 12344</strain>
    </source>
</reference>
<reference evidence="2 3" key="2">
    <citation type="submission" date="2019-03" db="EMBL/GenBank/DDBJ databases">
        <title>Draft Genome Sequences of Six Type Strains of the Genus Massilia.</title>
        <authorList>
            <person name="Miess H."/>
            <person name="Frediansyhah A."/>
            <person name="Gross H."/>
        </authorList>
    </citation>
    <scope>NUCLEOTIDE SEQUENCE [LARGE SCALE GENOMIC DNA]</scope>
    <source>
        <strain evidence="2 3">DSM 17505</strain>
    </source>
</reference>
<dbReference type="EMBL" id="CP038026">
    <property type="protein sequence ID" value="QBQ38516.1"/>
    <property type="molecule type" value="Genomic_DNA"/>
</dbReference>
<dbReference type="InterPro" id="IPR013433">
    <property type="entry name" value="PHA_gran_rgn"/>
</dbReference>
<accession>A0A4P7BI15</accession>
<sequence>MSPFCPDSMINIIQEHNLTPDAARAAAEQVAQKLAREFDLACQWQGDVLRFERSGIEGALTLLPQQAQMQIKLGMMYGMFAPAIQSKVAEKMRKVFAGA</sequence>
<dbReference type="Proteomes" id="UP000294359">
    <property type="component" value="Chromosome"/>
</dbReference>
<dbReference type="AlphaFoldDB" id="A0A4P7BI15"/>
<proteinExistence type="predicted"/>
<evidence type="ECO:0000313" key="4">
    <source>
        <dbReference type="Proteomes" id="UP000619512"/>
    </source>
</evidence>
<name>A0A4P7BI15_9BURK</name>